<evidence type="ECO:0000313" key="2">
    <source>
        <dbReference type="Proteomes" id="UP000567179"/>
    </source>
</evidence>
<dbReference type="Proteomes" id="UP000567179">
    <property type="component" value="Unassembled WGS sequence"/>
</dbReference>
<proteinExistence type="predicted"/>
<accession>A0A8H5EZR0</accession>
<protein>
    <submittedName>
        <fullName evidence="1">Uncharacterized protein</fullName>
    </submittedName>
</protein>
<sequence length="251" mass="27734">MSATTRSAYTPPTRALTSRQERKLVDYLDERFLDLTRNFKKRSEDSSTLKSLPNYLEAVRKLLAFILQIPPIDPSTSLRVAYLLHLTGDALGSITGYKLGQTDEAVSSTLQDLADFLDDLDQAWVAVLKSQVWDPTTGEGVDFVVPTTNNEAKNPLRQSPPSQTDLARLKSLLYSGEASLEEWMTSERGHTADGDGDKPDEAVEDISEMLDRMGVRDDFDALFARTLNLLAGFGEDISKGIVNPGVESTME</sequence>
<comment type="caution">
    <text evidence="1">The sequence shown here is derived from an EMBL/GenBank/DDBJ whole genome shotgun (WGS) entry which is preliminary data.</text>
</comment>
<gene>
    <name evidence="1" type="ORF">D9619_012151</name>
</gene>
<dbReference type="EMBL" id="JAACJJ010000031">
    <property type="protein sequence ID" value="KAF5318192.1"/>
    <property type="molecule type" value="Genomic_DNA"/>
</dbReference>
<organism evidence="1 2">
    <name type="scientific">Psilocybe cf. subviscida</name>
    <dbReference type="NCBI Taxonomy" id="2480587"/>
    <lineage>
        <taxon>Eukaryota</taxon>
        <taxon>Fungi</taxon>
        <taxon>Dikarya</taxon>
        <taxon>Basidiomycota</taxon>
        <taxon>Agaricomycotina</taxon>
        <taxon>Agaricomycetes</taxon>
        <taxon>Agaricomycetidae</taxon>
        <taxon>Agaricales</taxon>
        <taxon>Agaricineae</taxon>
        <taxon>Strophariaceae</taxon>
        <taxon>Psilocybe</taxon>
    </lineage>
</organism>
<keyword evidence="2" id="KW-1185">Reference proteome</keyword>
<dbReference type="AlphaFoldDB" id="A0A8H5EZR0"/>
<dbReference type="OrthoDB" id="2574879at2759"/>
<reference evidence="1 2" key="1">
    <citation type="journal article" date="2020" name="ISME J.">
        <title>Uncovering the hidden diversity of litter-decomposition mechanisms in mushroom-forming fungi.</title>
        <authorList>
            <person name="Floudas D."/>
            <person name="Bentzer J."/>
            <person name="Ahren D."/>
            <person name="Johansson T."/>
            <person name="Persson P."/>
            <person name="Tunlid A."/>
        </authorList>
    </citation>
    <scope>NUCLEOTIDE SEQUENCE [LARGE SCALE GENOMIC DNA]</scope>
    <source>
        <strain evidence="1 2">CBS 101986</strain>
    </source>
</reference>
<evidence type="ECO:0000313" key="1">
    <source>
        <dbReference type="EMBL" id="KAF5318192.1"/>
    </source>
</evidence>
<name>A0A8H5EZR0_9AGAR</name>